<dbReference type="NCBIfam" id="TIGR03357">
    <property type="entry name" value="VI_zyme"/>
    <property type="match status" value="1"/>
</dbReference>
<dbReference type="PANTHER" id="PTHR38595:SF1">
    <property type="entry name" value="TYPE VI SECRETION SYSTEM COMPONENT TSSE1"/>
    <property type="match status" value="1"/>
</dbReference>
<organism evidence="2 3">
    <name type="scientific">Oceanibaculum pacificum</name>
    <dbReference type="NCBI Taxonomy" id="580166"/>
    <lineage>
        <taxon>Bacteria</taxon>
        <taxon>Pseudomonadati</taxon>
        <taxon>Pseudomonadota</taxon>
        <taxon>Alphaproteobacteria</taxon>
        <taxon>Rhodospirillales</taxon>
        <taxon>Oceanibaculaceae</taxon>
        <taxon>Oceanibaculum</taxon>
    </lineage>
</organism>
<dbReference type="InterPro" id="IPR053176">
    <property type="entry name" value="T6SS_TssE1-like"/>
</dbReference>
<dbReference type="Gene3D" id="3.10.450.40">
    <property type="match status" value="1"/>
</dbReference>
<protein>
    <recommendedName>
        <fullName evidence="1">IraD/Gp25-like domain-containing protein</fullName>
    </recommendedName>
</protein>
<evidence type="ECO:0000313" key="3">
    <source>
        <dbReference type="Proteomes" id="UP000076400"/>
    </source>
</evidence>
<gene>
    <name evidence="2" type="ORF">AUP43_16650</name>
</gene>
<comment type="caution">
    <text evidence="2">The sequence shown here is derived from an EMBL/GenBank/DDBJ whole genome shotgun (WGS) entry which is preliminary data.</text>
</comment>
<dbReference type="Pfam" id="PF04965">
    <property type="entry name" value="GPW_gp25"/>
    <property type="match status" value="1"/>
</dbReference>
<dbReference type="SUPFAM" id="SSF160719">
    <property type="entry name" value="gpW/gp25-like"/>
    <property type="match status" value="1"/>
</dbReference>
<proteinExistence type="predicted"/>
<dbReference type="STRING" id="580166.AUP43_16650"/>
<accession>A0A154WFR2</accession>
<evidence type="ECO:0000313" key="2">
    <source>
        <dbReference type="EMBL" id="KZD12368.1"/>
    </source>
</evidence>
<dbReference type="Proteomes" id="UP000076400">
    <property type="component" value="Unassembled WGS sequence"/>
</dbReference>
<dbReference type="InterPro" id="IPR017737">
    <property type="entry name" value="TssE1-like"/>
</dbReference>
<name>A0A154WFR2_9PROT</name>
<evidence type="ECO:0000259" key="1">
    <source>
        <dbReference type="Pfam" id="PF04965"/>
    </source>
</evidence>
<feature type="domain" description="IraD/Gp25-like" evidence="1">
    <location>
        <begin position="31"/>
        <end position="127"/>
    </location>
</feature>
<dbReference type="InterPro" id="IPR007048">
    <property type="entry name" value="IraD/Gp25-like"/>
</dbReference>
<reference evidence="2 3" key="1">
    <citation type="submission" date="2015-12" db="EMBL/GenBank/DDBJ databases">
        <title>Genome sequence of Oceanibaculum pacificum MCCC 1A02656.</title>
        <authorList>
            <person name="Lu L."/>
            <person name="Lai Q."/>
            <person name="Shao Z."/>
            <person name="Qian P."/>
        </authorList>
    </citation>
    <scope>NUCLEOTIDE SEQUENCE [LARGE SCALE GENOMIC DNA]</scope>
    <source>
        <strain evidence="2 3">MCCC 1A02656</strain>
    </source>
</reference>
<dbReference type="EMBL" id="LPXN01000031">
    <property type="protein sequence ID" value="KZD12368.1"/>
    <property type="molecule type" value="Genomic_DNA"/>
</dbReference>
<keyword evidence="3" id="KW-1185">Reference proteome</keyword>
<sequence length="149" mass="16499">MAGRVSYGLRAPLFDRLSKETDMPVVLEGADLAESIRAALLRLFGSRAYRDVRDYLAAPPSVATYGVPDTVDYTASALSDRQLMARSLEMAVRAFEPRLSDISIEIEPTRDRTRPLAARLTASVRMRGYERPLVFLLNGPEVMLLGAPK</sequence>
<dbReference type="AlphaFoldDB" id="A0A154WFR2"/>
<dbReference type="OrthoDB" id="7357770at2"/>
<dbReference type="RefSeq" id="WP_067552497.1">
    <property type="nucleotide sequence ID" value="NZ_LPXN01000031.1"/>
</dbReference>
<dbReference type="PANTHER" id="PTHR38595">
    <property type="entry name" value="CYTOPLASMIC PROTEIN-RELATED"/>
    <property type="match status" value="1"/>
</dbReference>